<comment type="caution">
    <text evidence="2">The sequence shown here is derived from an EMBL/GenBank/DDBJ whole genome shotgun (WGS) entry which is preliminary data.</text>
</comment>
<dbReference type="AlphaFoldDB" id="A0A2T4UII4"/>
<gene>
    <name evidence="2" type="ORF">C7Y72_04970</name>
</gene>
<proteinExistence type="predicted"/>
<dbReference type="CDD" id="cd05269">
    <property type="entry name" value="TMR_SDR_a"/>
    <property type="match status" value="1"/>
</dbReference>
<protein>
    <submittedName>
        <fullName evidence="2">NAD(P)-dependent oxidoreductase</fullName>
    </submittedName>
</protein>
<dbReference type="OrthoDB" id="5510591at2"/>
<dbReference type="Gene3D" id="3.40.50.720">
    <property type="entry name" value="NAD(P)-binding Rossmann-like Domain"/>
    <property type="match status" value="1"/>
</dbReference>
<sequence length="285" mass="29471">MPSIAITGSTGQLGRATVTHLLDRGVPAADLVALARTPAAADDLAARGVTVRAFDYDQPETLAPALDGVDRLLLVSGSEPGRRIPQHTAVIEAARTAGVGLLAYTSILNAETTRMQLAAEHQETERLIADSGLPAVLLRNGWYTENYTRTLDQTIEHGALVGAAASGRVGLAARDDYALAAAVVLAGEGHAGRAYELSGPAITLAELAATISTVAGREIPYRPLAPADYEQLLVGAGLPAPVAAIFADVDVQIDAGALEHDGDDLERLIGRPVTPVADTVRAALA</sequence>
<dbReference type="InterPro" id="IPR036291">
    <property type="entry name" value="NAD(P)-bd_dom_sf"/>
</dbReference>
<dbReference type="InterPro" id="IPR052718">
    <property type="entry name" value="NmrA-type_oxidoreductase"/>
</dbReference>
<feature type="domain" description="NAD(P)-binding" evidence="1">
    <location>
        <begin position="8"/>
        <end position="154"/>
    </location>
</feature>
<dbReference type="SUPFAM" id="SSF51735">
    <property type="entry name" value="NAD(P)-binding Rossmann-fold domains"/>
    <property type="match status" value="1"/>
</dbReference>
<dbReference type="Pfam" id="PF13460">
    <property type="entry name" value="NAD_binding_10"/>
    <property type="match status" value="1"/>
</dbReference>
<accession>A0A2T4UII4</accession>
<organism evidence="2 3">
    <name type="scientific">Paraconexibacter algicola</name>
    <dbReference type="NCBI Taxonomy" id="2133960"/>
    <lineage>
        <taxon>Bacteria</taxon>
        <taxon>Bacillati</taxon>
        <taxon>Actinomycetota</taxon>
        <taxon>Thermoleophilia</taxon>
        <taxon>Solirubrobacterales</taxon>
        <taxon>Paraconexibacteraceae</taxon>
        <taxon>Paraconexibacter</taxon>
    </lineage>
</organism>
<name>A0A2T4UII4_9ACTN</name>
<dbReference type="PANTHER" id="PTHR47129">
    <property type="entry name" value="QUINONE OXIDOREDUCTASE 2"/>
    <property type="match status" value="1"/>
</dbReference>
<evidence type="ECO:0000313" key="2">
    <source>
        <dbReference type="EMBL" id="PTL59042.1"/>
    </source>
</evidence>
<reference evidence="2 3" key="1">
    <citation type="submission" date="2018-03" db="EMBL/GenBank/DDBJ databases">
        <title>Aquarubrobacter algicola gen. nov., sp. nov., a novel actinobacterium isolated from shallow eutrophic lake during the end of cyanobacterial harmful algal blooms.</title>
        <authorList>
            <person name="Chun S.J."/>
        </authorList>
    </citation>
    <scope>NUCLEOTIDE SEQUENCE [LARGE SCALE GENOMIC DNA]</scope>
    <source>
        <strain evidence="2 3">Seoho-28</strain>
    </source>
</reference>
<evidence type="ECO:0000313" key="3">
    <source>
        <dbReference type="Proteomes" id="UP000240739"/>
    </source>
</evidence>
<dbReference type="InterPro" id="IPR016040">
    <property type="entry name" value="NAD(P)-bd_dom"/>
</dbReference>
<dbReference type="RefSeq" id="WP_107567478.1">
    <property type="nucleotide sequence ID" value="NZ_PYYB01000001.1"/>
</dbReference>
<evidence type="ECO:0000259" key="1">
    <source>
        <dbReference type="Pfam" id="PF13460"/>
    </source>
</evidence>
<dbReference type="Gene3D" id="3.90.25.10">
    <property type="entry name" value="UDP-galactose 4-epimerase, domain 1"/>
    <property type="match status" value="1"/>
</dbReference>
<keyword evidence="3" id="KW-1185">Reference proteome</keyword>
<dbReference type="PANTHER" id="PTHR47129:SF1">
    <property type="entry name" value="NMRA-LIKE DOMAIN-CONTAINING PROTEIN"/>
    <property type="match status" value="1"/>
</dbReference>
<dbReference type="EMBL" id="PYYB01000001">
    <property type="protein sequence ID" value="PTL59042.1"/>
    <property type="molecule type" value="Genomic_DNA"/>
</dbReference>
<dbReference type="Proteomes" id="UP000240739">
    <property type="component" value="Unassembled WGS sequence"/>
</dbReference>